<dbReference type="Proteomes" id="UP001056649">
    <property type="component" value="Chromosome"/>
</dbReference>
<dbReference type="PANTHER" id="PTHR30349:SF41">
    <property type="entry name" value="INTEGRASE_RECOMBINASE PROTEIN MJ0367-RELATED"/>
    <property type="match status" value="1"/>
</dbReference>
<evidence type="ECO:0000256" key="3">
    <source>
        <dbReference type="ARBA" id="ARBA00023125"/>
    </source>
</evidence>
<dbReference type="InterPro" id="IPR013762">
    <property type="entry name" value="Integrase-like_cat_sf"/>
</dbReference>
<organism evidence="6 7">
    <name type="scientific">Candidatus Endoriftia persephonae</name>
    <dbReference type="NCBI Taxonomy" id="393765"/>
    <lineage>
        <taxon>Bacteria</taxon>
        <taxon>Pseudomonadati</taxon>
        <taxon>Pseudomonadota</taxon>
        <taxon>Gammaproteobacteria</taxon>
        <taxon>Chromatiales</taxon>
        <taxon>Sedimenticolaceae</taxon>
        <taxon>Candidatus Endoriftia</taxon>
    </lineage>
</organism>
<reference evidence="6" key="1">
    <citation type="journal article" date="2022" name="Mol. Ecol. Resour.">
        <title>The complete and closed genome of the facultative generalist Candidatus Endoriftia persephone from deep-sea hydrothermal vents.</title>
        <authorList>
            <person name="de Oliveira A.L."/>
            <person name="Srivastava A."/>
            <person name="Espada-Hinojosa S."/>
            <person name="Bright M."/>
        </authorList>
    </citation>
    <scope>NUCLEOTIDE SEQUENCE</scope>
    <source>
        <strain evidence="6">Tica-EPR-9o50.N</strain>
    </source>
</reference>
<evidence type="ECO:0000313" key="7">
    <source>
        <dbReference type="Proteomes" id="UP001056649"/>
    </source>
</evidence>
<name>A0A9J7A1E3_9GAMM</name>
<evidence type="ECO:0000256" key="2">
    <source>
        <dbReference type="ARBA" id="ARBA00022908"/>
    </source>
</evidence>
<dbReference type="RefSeq" id="WP_005966104.1">
    <property type="nucleotide sequence ID" value="NZ_CP090569.1"/>
</dbReference>
<dbReference type="CDD" id="cd00397">
    <property type="entry name" value="DNA_BRE_C"/>
    <property type="match status" value="1"/>
</dbReference>
<dbReference type="EMBL" id="CP090569">
    <property type="protein sequence ID" value="USF88769.1"/>
    <property type="molecule type" value="Genomic_DNA"/>
</dbReference>
<accession>A0A9J7A1E3</accession>
<dbReference type="SUPFAM" id="SSF56349">
    <property type="entry name" value="DNA breaking-rejoining enzymes"/>
    <property type="match status" value="1"/>
</dbReference>
<sequence length="200" mass="23531">MNRRVFERYLKEGEERQLFQTVNQFKSVLARRDYAWMRFMRQTGIRVETMAGLSVGDATAALRDRYLILRPEITKRSQGGKVFLTNKARRALRDLLQIRREMGYPESADLPLVYSRKHKRMSIRSYQDRMRHWCRAAGLEVKASPHWFRHTLAKRLMKNSTAKDPRGVVQGALNQRDPRSTAVYTLPDREDIEDAMEEVS</sequence>
<dbReference type="Pfam" id="PF00589">
    <property type="entry name" value="Phage_integrase"/>
    <property type="match status" value="1"/>
</dbReference>
<dbReference type="GO" id="GO:0006310">
    <property type="term" value="P:DNA recombination"/>
    <property type="evidence" value="ECO:0007669"/>
    <property type="project" value="UniProtKB-KW"/>
</dbReference>
<evidence type="ECO:0000313" key="6">
    <source>
        <dbReference type="EMBL" id="USF88769.1"/>
    </source>
</evidence>
<proteinExistence type="inferred from homology"/>
<dbReference type="KEGG" id="eps:L0Y14_05920"/>
<dbReference type="InterPro" id="IPR050090">
    <property type="entry name" value="Tyrosine_recombinase_XerCD"/>
</dbReference>
<dbReference type="PANTHER" id="PTHR30349">
    <property type="entry name" value="PHAGE INTEGRASE-RELATED"/>
    <property type="match status" value="1"/>
</dbReference>
<dbReference type="GO" id="GO:0015074">
    <property type="term" value="P:DNA integration"/>
    <property type="evidence" value="ECO:0007669"/>
    <property type="project" value="UniProtKB-KW"/>
</dbReference>
<evidence type="ECO:0000256" key="1">
    <source>
        <dbReference type="ARBA" id="ARBA00008857"/>
    </source>
</evidence>
<dbReference type="AlphaFoldDB" id="A0A9J7A1E3"/>
<dbReference type="GO" id="GO:0003677">
    <property type="term" value="F:DNA binding"/>
    <property type="evidence" value="ECO:0007669"/>
    <property type="project" value="UniProtKB-KW"/>
</dbReference>
<keyword evidence="3" id="KW-0238">DNA-binding</keyword>
<protein>
    <submittedName>
        <fullName evidence="6">Site-specific integrase</fullName>
    </submittedName>
</protein>
<keyword evidence="4" id="KW-0233">DNA recombination</keyword>
<dbReference type="Gene3D" id="1.10.443.10">
    <property type="entry name" value="Intergrase catalytic core"/>
    <property type="match status" value="1"/>
</dbReference>
<evidence type="ECO:0000259" key="5">
    <source>
        <dbReference type="PROSITE" id="PS51898"/>
    </source>
</evidence>
<keyword evidence="2" id="KW-0229">DNA integration</keyword>
<keyword evidence="7" id="KW-1185">Reference proteome</keyword>
<evidence type="ECO:0000256" key="4">
    <source>
        <dbReference type="ARBA" id="ARBA00023172"/>
    </source>
</evidence>
<dbReference type="PROSITE" id="PS51898">
    <property type="entry name" value="TYR_RECOMBINASE"/>
    <property type="match status" value="1"/>
</dbReference>
<dbReference type="InterPro" id="IPR011010">
    <property type="entry name" value="DNA_brk_join_enz"/>
</dbReference>
<comment type="similarity">
    <text evidence="1">Belongs to the 'phage' integrase family.</text>
</comment>
<gene>
    <name evidence="6" type="ORF">L0Y14_05920</name>
</gene>
<feature type="domain" description="Tyr recombinase" evidence="5">
    <location>
        <begin position="4"/>
        <end position="197"/>
    </location>
</feature>
<dbReference type="InterPro" id="IPR002104">
    <property type="entry name" value="Integrase_catalytic"/>
</dbReference>